<reference evidence="2" key="1">
    <citation type="journal article" date="2014" name="Int. J. Syst. Evol. Microbiol.">
        <title>Complete genome sequence of Corynebacterium casei LMG S-19264T (=DSM 44701T), isolated from a smear-ripened cheese.</title>
        <authorList>
            <consortium name="US DOE Joint Genome Institute (JGI-PGF)"/>
            <person name="Walter F."/>
            <person name="Albersmeier A."/>
            <person name="Kalinowski J."/>
            <person name="Ruckert C."/>
        </authorList>
    </citation>
    <scope>NUCLEOTIDE SEQUENCE</scope>
    <source>
        <strain evidence="2">KCTC 12113</strain>
    </source>
</reference>
<dbReference type="SUPFAM" id="SSF51182">
    <property type="entry name" value="RmlC-like cupins"/>
    <property type="match status" value="1"/>
</dbReference>
<dbReference type="RefSeq" id="WP_026815186.1">
    <property type="nucleotide sequence ID" value="NZ_BMWP01000001.1"/>
</dbReference>
<dbReference type="InterPro" id="IPR013096">
    <property type="entry name" value="Cupin_2"/>
</dbReference>
<dbReference type="InterPro" id="IPR014710">
    <property type="entry name" value="RmlC-like_jellyroll"/>
</dbReference>
<dbReference type="Proteomes" id="UP000634668">
    <property type="component" value="Unassembled WGS sequence"/>
</dbReference>
<accession>A0A918ILV9</accession>
<organism evidence="2 3">
    <name type="scientific">Arenibacter certesii</name>
    <dbReference type="NCBI Taxonomy" id="228955"/>
    <lineage>
        <taxon>Bacteria</taxon>
        <taxon>Pseudomonadati</taxon>
        <taxon>Bacteroidota</taxon>
        <taxon>Flavobacteriia</taxon>
        <taxon>Flavobacteriales</taxon>
        <taxon>Flavobacteriaceae</taxon>
        <taxon>Arenibacter</taxon>
    </lineage>
</organism>
<evidence type="ECO:0000313" key="3">
    <source>
        <dbReference type="Proteomes" id="UP000634668"/>
    </source>
</evidence>
<gene>
    <name evidence="2" type="ORF">GCM10007383_01950</name>
</gene>
<evidence type="ECO:0000313" key="2">
    <source>
        <dbReference type="EMBL" id="GGW22238.1"/>
    </source>
</evidence>
<dbReference type="Pfam" id="PF07883">
    <property type="entry name" value="Cupin_2"/>
    <property type="match status" value="1"/>
</dbReference>
<dbReference type="InterPro" id="IPR011051">
    <property type="entry name" value="RmlC_Cupin_sf"/>
</dbReference>
<protein>
    <recommendedName>
        <fullName evidence="1">Cupin type-2 domain-containing protein</fullName>
    </recommendedName>
</protein>
<comment type="caution">
    <text evidence="2">The sequence shown here is derived from an EMBL/GenBank/DDBJ whole genome shotgun (WGS) entry which is preliminary data.</text>
</comment>
<keyword evidence="3" id="KW-1185">Reference proteome</keyword>
<dbReference type="AlphaFoldDB" id="A0A918ILV9"/>
<dbReference type="Gene3D" id="2.60.120.10">
    <property type="entry name" value="Jelly Rolls"/>
    <property type="match status" value="1"/>
</dbReference>
<evidence type="ECO:0000259" key="1">
    <source>
        <dbReference type="Pfam" id="PF07883"/>
    </source>
</evidence>
<reference evidence="2" key="2">
    <citation type="submission" date="2020-09" db="EMBL/GenBank/DDBJ databases">
        <authorList>
            <person name="Sun Q."/>
            <person name="Kim S."/>
        </authorList>
    </citation>
    <scope>NUCLEOTIDE SEQUENCE</scope>
    <source>
        <strain evidence="2">KCTC 12113</strain>
    </source>
</reference>
<feature type="domain" description="Cupin type-2" evidence="1">
    <location>
        <begin position="30"/>
        <end position="87"/>
    </location>
</feature>
<sequence length="99" mass="11196">MEVWTKPELTHKTVGKSIKVVQITALAGMDMPLHHNTKETVIVVHEGEAILKTQHKELVLKKGATLLVPAYIDHCLRVIHDFKAVAIMQINSEKNFNYI</sequence>
<proteinExistence type="predicted"/>
<dbReference type="EMBL" id="BMWP01000001">
    <property type="protein sequence ID" value="GGW22238.1"/>
    <property type="molecule type" value="Genomic_DNA"/>
</dbReference>
<name>A0A918ILV9_9FLAO</name>